<feature type="transmembrane region" description="Helical" evidence="1">
    <location>
        <begin position="15"/>
        <end position="38"/>
    </location>
</feature>
<proteinExistence type="predicted"/>
<keyword evidence="1" id="KW-0812">Transmembrane</keyword>
<sequence length="92" mass="10170">MSGDLWISFECHPDLLFAGALIAFICHALVGLFNAANWFNNPIQSALSAILLLEHPGFHDILILYLVPMIFLPLAIVALKQGKLMYVVTVSF</sequence>
<keyword evidence="1" id="KW-1133">Transmembrane helix</keyword>
<gene>
    <name evidence="2" type="ORF">AC626_05665</name>
</gene>
<evidence type="ECO:0000313" key="3">
    <source>
        <dbReference type="Proteomes" id="UP000036850"/>
    </source>
</evidence>
<dbReference type="PATRIC" id="fig|43658.6.peg.2276"/>
<reference evidence="3" key="1">
    <citation type="submission" date="2015-07" db="EMBL/GenBank/DDBJ databases">
        <title>Draft genome sequence of a Pseudoalteromonas rubra strain, OCN096, isolated from Kaneohe Bay, Oahu, Hawaii.</title>
        <authorList>
            <person name="Beurmann S."/>
            <person name="Ushijima B."/>
            <person name="Belcaid M."/>
            <person name="Callahan S.M."/>
            <person name="Aeby G.S."/>
        </authorList>
    </citation>
    <scope>NUCLEOTIDE SEQUENCE [LARGE SCALE GENOMIC DNA]</scope>
    <source>
        <strain evidence="3">OCN096</strain>
    </source>
</reference>
<feature type="transmembrane region" description="Helical" evidence="1">
    <location>
        <begin position="58"/>
        <end position="79"/>
    </location>
</feature>
<dbReference type="EMBL" id="LFZX01000028">
    <property type="protein sequence ID" value="KNC68306.1"/>
    <property type="molecule type" value="Genomic_DNA"/>
</dbReference>
<evidence type="ECO:0000313" key="2">
    <source>
        <dbReference type="EMBL" id="KNC68306.1"/>
    </source>
</evidence>
<protein>
    <submittedName>
        <fullName evidence="2">Uncharacterized protein</fullName>
    </submittedName>
</protein>
<dbReference type="InterPro" id="IPR014550">
    <property type="entry name" value="UCP028704_OpgC"/>
</dbReference>
<dbReference type="AlphaFoldDB" id="A0A0L0EV52"/>
<organism evidence="2 3">
    <name type="scientific">Pseudoalteromonas rubra</name>
    <dbReference type="NCBI Taxonomy" id="43658"/>
    <lineage>
        <taxon>Bacteria</taxon>
        <taxon>Pseudomonadati</taxon>
        <taxon>Pseudomonadota</taxon>
        <taxon>Gammaproteobacteria</taxon>
        <taxon>Alteromonadales</taxon>
        <taxon>Pseudoalteromonadaceae</taxon>
        <taxon>Pseudoalteromonas</taxon>
    </lineage>
</organism>
<dbReference type="Proteomes" id="UP000036850">
    <property type="component" value="Unassembled WGS sequence"/>
</dbReference>
<name>A0A0L0EV52_9GAMM</name>
<dbReference type="Pfam" id="PF10129">
    <property type="entry name" value="OpgC_C"/>
    <property type="match status" value="1"/>
</dbReference>
<accession>A0A0L0EV52</accession>
<keyword evidence="1" id="KW-0472">Membrane</keyword>
<evidence type="ECO:0000256" key="1">
    <source>
        <dbReference type="SAM" id="Phobius"/>
    </source>
</evidence>
<comment type="caution">
    <text evidence="2">The sequence shown here is derived from an EMBL/GenBank/DDBJ whole genome shotgun (WGS) entry which is preliminary data.</text>
</comment>